<evidence type="ECO:0000313" key="3">
    <source>
        <dbReference type="EMBL" id="UWZ35727.1"/>
    </source>
</evidence>
<proteinExistence type="predicted"/>
<sequence>MVDPDTANTGLFGSQDEPENAPQEEASTVASRLPIKRIAIICAAVAAAALLVSGAVYGPAAVRVLQQSDTKVQSPDRVGAFTLDQSDDAKSTAEYIRDAIATGVNLDQTVGLIYKDQANSVILVAGTARIWKPETSLKSAFDVMSDNSGGVSDIRDMDAGDLGGLMRCGVTKTQDEGLPVCGWADNGSVGIALLPGRQLPDAHKATLELRNAIEHRA</sequence>
<feature type="transmembrane region" description="Helical" evidence="2">
    <location>
        <begin position="38"/>
        <end position="58"/>
    </location>
</feature>
<dbReference type="RefSeq" id="WP_260725075.1">
    <property type="nucleotide sequence ID" value="NZ_BAAABS010000058.1"/>
</dbReference>
<feature type="region of interest" description="Disordered" evidence="1">
    <location>
        <begin position="1"/>
        <end position="28"/>
    </location>
</feature>
<dbReference type="Proteomes" id="UP001058271">
    <property type="component" value="Chromosome"/>
</dbReference>
<name>A0ABY5Z4F2_9ACTN</name>
<gene>
    <name evidence="3" type="ORF">Drose_32220</name>
</gene>
<keyword evidence="4" id="KW-1185">Reference proteome</keyword>
<keyword evidence="2" id="KW-1133">Transmembrane helix</keyword>
<evidence type="ECO:0000256" key="1">
    <source>
        <dbReference type="SAM" id="MobiDB-lite"/>
    </source>
</evidence>
<evidence type="ECO:0000313" key="4">
    <source>
        <dbReference type="Proteomes" id="UP001058271"/>
    </source>
</evidence>
<accession>A0ABY5Z4F2</accession>
<dbReference type="EMBL" id="CP073721">
    <property type="protein sequence ID" value="UWZ35727.1"/>
    <property type="molecule type" value="Genomic_DNA"/>
</dbReference>
<feature type="compositionally biased region" description="Polar residues" evidence="1">
    <location>
        <begin position="1"/>
        <end position="12"/>
    </location>
</feature>
<protein>
    <submittedName>
        <fullName evidence="3">Uncharacterized protein</fullName>
    </submittedName>
</protein>
<keyword evidence="2" id="KW-0472">Membrane</keyword>
<organism evidence="3 4">
    <name type="scientific">Dactylosporangium roseum</name>
    <dbReference type="NCBI Taxonomy" id="47989"/>
    <lineage>
        <taxon>Bacteria</taxon>
        <taxon>Bacillati</taxon>
        <taxon>Actinomycetota</taxon>
        <taxon>Actinomycetes</taxon>
        <taxon>Micromonosporales</taxon>
        <taxon>Micromonosporaceae</taxon>
        <taxon>Dactylosporangium</taxon>
    </lineage>
</organism>
<keyword evidence="2" id="KW-0812">Transmembrane</keyword>
<reference evidence="3" key="1">
    <citation type="submission" date="2021-04" db="EMBL/GenBank/DDBJ databases">
        <title>Biosynthetic gene clusters of Dactylosporangioum roseum.</title>
        <authorList>
            <person name="Hartkoorn R.C."/>
            <person name="Beaudoing E."/>
            <person name="Hot D."/>
            <person name="Moureu S."/>
        </authorList>
    </citation>
    <scope>NUCLEOTIDE SEQUENCE</scope>
    <source>
        <strain evidence="3">NRRL B-16295</strain>
    </source>
</reference>
<evidence type="ECO:0000256" key="2">
    <source>
        <dbReference type="SAM" id="Phobius"/>
    </source>
</evidence>